<organism evidence="8 9">
    <name type="scientific">Stachybotrys chlorohalonatus (strain IBT 40285)</name>
    <dbReference type="NCBI Taxonomy" id="1283841"/>
    <lineage>
        <taxon>Eukaryota</taxon>
        <taxon>Fungi</taxon>
        <taxon>Dikarya</taxon>
        <taxon>Ascomycota</taxon>
        <taxon>Pezizomycotina</taxon>
        <taxon>Sordariomycetes</taxon>
        <taxon>Hypocreomycetidae</taxon>
        <taxon>Hypocreales</taxon>
        <taxon>Stachybotryaceae</taxon>
        <taxon>Stachybotrys</taxon>
    </lineage>
</organism>
<proteinExistence type="inferred from homology"/>
<dbReference type="PANTHER" id="PTHR13789">
    <property type="entry name" value="MONOOXYGENASE"/>
    <property type="match status" value="1"/>
</dbReference>
<evidence type="ECO:0000313" key="9">
    <source>
        <dbReference type="Proteomes" id="UP000028524"/>
    </source>
</evidence>
<evidence type="ECO:0000256" key="1">
    <source>
        <dbReference type="ARBA" id="ARBA00001974"/>
    </source>
</evidence>
<keyword evidence="5" id="KW-0560">Oxidoreductase</keyword>
<dbReference type="InterPro" id="IPR036188">
    <property type="entry name" value="FAD/NAD-bd_sf"/>
</dbReference>
<evidence type="ECO:0000256" key="5">
    <source>
        <dbReference type="ARBA" id="ARBA00023002"/>
    </source>
</evidence>
<accession>A0A084QXE7</accession>
<dbReference type="HOGENOM" id="CLU_009665_19_1_1"/>
<dbReference type="AlphaFoldDB" id="A0A084QXE7"/>
<dbReference type="STRING" id="1283841.A0A084QXE7"/>
<keyword evidence="6" id="KW-0503">Monooxygenase</keyword>
<dbReference type="SUPFAM" id="SSF51905">
    <property type="entry name" value="FAD/NAD(P)-binding domain"/>
    <property type="match status" value="1"/>
</dbReference>
<gene>
    <name evidence="8" type="ORF">S40285_08771</name>
</gene>
<sequence>MVLSSAFGFDTVPETFIDGVHRLAPSGISILIVGGGIGGLTLALEGWRQGHNVRVLEKSPKLDTIGKFSLKGDTFGILPPGVVTLRYYPTLHKDFEDTSYDALTYIYAHSGRMVLDYGEAVWNLPESEHAAKDVRVPWIRSRFGMVKSLETQARRLGIPIEYGKNVIKYDEDETKAFVKTETGDVYYADLVVAADGIGTKSHKHVVGKQMPAMSSGAAAYRGLVTMDRLKDVSEDTKKRFLGVLSGQRSEFRVFLAGDMHMDCIITPDFVNYVLTHDDSGGAAEAWRSTISAPAVLELMDAVPGWDPALREIISKTPDNSIIDWKLLWRNPQPQWASKMGRVVQLGDCAHSFLPTSANGATQAMEDAVTLATCLRLGGRDKVVESVKTHVLLRYERVSTLQRFGFAQRQTLHKTDPVVVEKNPEAFKLKMSKWIWQHDPVQYARDNFHKAFAAVVDGAEFQNTNLPPGAKYEPWTIEEELARESQGLRTTLYSTGDWS</sequence>
<dbReference type="InterPro" id="IPR050493">
    <property type="entry name" value="FAD-dep_Monooxygenase_BioMet"/>
</dbReference>
<dbReference type="Gene3D" id="3.50.50.60">
    <property type="entry name" value="FAD/NAD(P)-binding domain"/>
    <property type="match status" value="1"/>
</dbReference>
<keyword evidence="9" id="KW-1185">Reference proteome</keyword>
<name>A0A084QXE7_STAC4</name>
<dbReference type="EMBL" id="KL659782">
    <property type="protein sequence ID" value="KFA68632.1"/>
    <property type="molecule type" value="Genomic_DNA"/>
</dbReference>
<evidence type="ECO:0000256" key="2">
    <source>
        <dbReference type="ARBA" id="ARBA00007992"/>
    </source>
</evidence>
<evidence type="ECO:0000313" key="8">
    <source>
        <dbReference type="EMBL" id="KFA68632.1"/>
    </source>
</evidence>
<dbReference type="Pfam" id="PF01494">
    <property type="entry name" value="FAD_binding_3"/>
    <property type="match status" value="1"/>
</dbReference>
<dbReference type="GO" id="GO:0071949">
    <property type="term" value="F:FAD binding"/>
    <property type="evidence" value="ECO:0007669"/>
    <property type="project" value="InterPro"/>
</dbReference>
<evidence type="ECO:0000256" key="3">
    <source>
        <dbReference type="ARBA" id="ARBA00022630"/>
    </source>
</evidence>
<reference evidence="8 9" key="1">
    <citation type="journal article" date="2014" name="BMC Genomics">
        <title>Comparative genome sequencing reveals chemotype-specific gene clusters in the toxigenic black mold Stachybotrys.</title>
        <authorList>
            <person name="Semeiks J."/>
            <person name="Borek D."/>
            <person name="Otwinowski Z."/>
            <person name="Grishin N.V."/>
        </authorList>
    </citation>
    <scope>NUCLEOTIDE SEQUENCE [LARGE SCALE GENOMIC DNA]</scope>
    <source>
        <strain evidence="8 9">IBT 40285</strain>
    </source>
</reference>
<protein>
    <recommendedName>
        <fullName evidence="7">FAD-binding domain-containing protein</fullName>
    </recommendedName>
</protein>
<evidence type="ECO:0000256" key="4">
    <source>
        <dbReference type="ARBA" id="ARBA00022827"/>
    </source>
</evidence>
<keyword evidence="4" id="KW-0274">FAD</keyword>
<dbReference type="PRINTS" id="PR00420">
    <property type="entry name" value="RNGMNOXGNASE"/>
</dbReference>
<dbReference type="OrthoDB" id="16820at2759"/>
<dbReference type="Proteomes" id="UP000028524">
    <property type="component" value="Unassembled WGS sequence"/>
</dbReference>
<dbReference type="InterPro" id="IPR002938">
    <property type="entry name" value="FAD-bd"/>
</dbReference>
<evidence type="ECO:0000259" key="7">
    <source>
        <dbReference type="Pfam" id="PF01494"/>
    </source>
</evidence>
<comment type="cofactor">
    <cofactor evidence="1">
        <name>FAD</name>
        <dbReference type="ChEBI" id="CHEBI:57692"/>
    </cofactor>
</comment>
<dbReference type="PANTHER" id="PTHR13789:SF315">
    <property type="entry name" value="FAD-DEPENDENT MONOOXYGENASE MDPD"/>
    <property type="match status" value="1"/>
</dbReference>
<dbReference type="InParanoid" id="A0A084QXE7"/>
<feature type="domain" description="FAD-binding" evidence="7">
    <location>
        <begin position="147"/>
        <end position="374"/>
    </location>
</feature>
<dbReference type="GO" id="GO:0004497">
    <property type="term" value="F:monooxygenase activity"/>
    <property type="evidence" value="ECO:0007669"/>
    <property type="project" value="UniProtKB-KW"/>
</dbReference>
<keyword evidence="3" id="KW-0285">Flavoprotein</keyword>
<dbReference type="OMA" id="RQGKWIW"/>
<evidence type="ECO:0000256" key="6">
    <source>
        <dbReference type="ARBA" id="ARBA00023033"/>
    </source>
</evidence>
<comment type="similarity">
    <text evidence="2">Belongs to the paxM FAD-dependent monooxygenase family.</text>
</comment>